<gene>
    <name evidence="2" type="ORF">F900_01085</name>
</gene>
<reference evidence="2 3" key="1">
    <citation type="submission" date="2013-02" db="EMBL/GenBank/DDBJ databases">
        <title>The Genome Sequence of Acinetobacter sp. ANC 3862.</title>
        <authorList>
            <consortium name="The Broad Institute Genome Sequencing Platform"/>
            <consortium name="The Broad Institute Genome Sequencing Center for Infectious Disease"/>
            <person name="Cerqueira G."/>
            <person name="Feldgarden M."/>
            <person name="Courvalin P."/>
            <person name="Perichon B."/>
            <person name="Grillot-Courvalin C."/>
            <person name="Clermont D."/>
            <person name="Rocha E."/>
            <person name="Yoon E.-J."/>
            <person name="Nemec A."/>
            <person name="Walker B."/>
            <person name="Young S.K."/>
            <person name="Zeng Q."/>
            <person name="Gargeya S."/>
            <person name="Fitzgerald M."/>
            <person name="Haas B."/>
            <person name="Abouelleil A."/>
            <person name="Alvarado L."/>
            <person name="Arachchi H.M."/>
            <person name="Berlin A.M."/>
            <person name="Chapman S.B."/>
            <person name="Dewar J."/>
            <person name="Goldberg J."/>
            <person name="Griggs A."/>
            <person name="Gujja S."/>
            <person name="Hansen M."/>
            <person name="Howarth C."/>
            <person name="Imamovic A."/>
            <person name="Larimer J."/>
            <person name="McCowan C."/>
            <person name="Murphy C."/>
            <person name="Neiman D."/>
            <person name="Pearson M."/>
            <person name="Priest M."/>
            <person name="Roberts A."/>
            <person name="Saif S."/>
            <person name="Shea T."/>
            <person name="Sisk P."/>
            <person name="Sykes S."/>
            <person name="Wortman J."/>
            <person name="Nusbaum C."/>
            <person name="Birren B."/>
        </authorList>
    </citation>
    <scope>NUCLEOTIDE SEQUENCE [LARGE SCALE GENOMIC DNA]</scope>
    <source>
        <strain evidence="2 3">ANC 3862</strain>
    </source>
</reference>
<dbReference type="eggNOG" id="ENOG5032C7U">
    <property type="taxonomic scope" value="Bacteria"/>
</dbReference>
<protein>
    <submittedName>
        <fullName evidence="2">Uncharacterized protein</fullName>
    </submittedName>
</protein>
<keyword evidence="1" id="KW-1133">Transmembrane helix</keyword>
<dbReference type="HOGENOM" id="CLU_1881278_0_0_6"/>
<dbReference type="RefSeq" id="WP_005215674.1">
    <property type="nucleotide sequence ID" value="NZ_KB850089.1"/>
</dbReference>
<feature type="transmembrane region" description="Helical" evidence="1">
    <location>
        <begin position="20"/>
        <end position="38"/>
    </location>
</feature>
<feature type="transmembrane region" description="Helical" evidence="1">
    <location>
        <begin position="114"/>
        <end position="133"/>
    </location>
</feature>
<evidence type="ECO:0000313" key="3">
    <source>
        <dbReference type="Proteomes" id="UP000013248"/>
    </source>
</evidence>
<comment type="caution">
    <text evidence="2">The sequence shown here is derived from an EMBL/GenBank/DDBJ whole genome shotgun (WGS) entry which is preliminary data.</text>
</comment>
<proteinExistence type="predicted"/>
<dbReference type="EMBL" id="APRP01000014">
    <property type="protein sequence ID" value="ENX02639.1"/>
    <property type="molecule type" value="Genomic_DNA"/>
</dbReference>
<keyword evidence="1" id="KW-0472">Membrane</keyword>
<keyword evidence="1" id="KW-0812">Transmembrane</keyword>
<dbReference type="AlphaFoldDB" id="N9M2C0"/>
<accession>N9M2C0</accession>
<sequence length="135" mass="15401">MSNKESVLELHKINKAILEKTAFMLLTVSTASIGYILTQIKDEKWSTIMYLPLISLLLISSSFCFGASYLGTYAKLANINALFIQSVNPQEKLCLYHQLNECVNMMSFKNTLQFYTFIFGALFYAAYVFLGMFRT</sequence>
<name>N9M2C0_9GAMM</name>
<feature type="transmembrane region" description="Helical" evidence="1">
    <location>
        <begin position="50"/>
        <end position="70"/>
    </location>
</feature>
<evidence type="ECO:0000313" key="2">
    <source>
        <dbReference type="EMBL" id="ENX02639.1"/>
    </source>
</evidence>
<evidence type="ECO:0000256" key="1">
    <source>
        <dbReference type="SAM" id="Phobius"/>
    </source>
</evidence>
<organism evidence="2 3">
    <name type="scientific">Acinetobacter modestus</name>
    <dbReference type="NCBI Taxonomy" id="1776740"/>
    <lineage>
        <taxon>Bacteria</taxon>
        <taxon>Pseudomonadati</taxon>
        <taxon>Pseudomonadota</taxon>
        <taxon>Gammaproteobacteria</taxon>
        <taxon>Moraxellales</taxon>
        <taxon>Moraxellaceae</taxon>
        <taxon>Acinetobacter</taxon>
    </lineage>
</organism>
<dbReference type="Proteomes" id="UP000013248">
    <property type="component" value="Unassembled WGS sequence"/>
</dbReference>